<evidence type="ECO:0000313" key="15">
    <source>
        <dbReference type="EMBL" id="SSX20826.1"/>
    </source>
</evidence>
<keyword evidence="8" id="KW-0479">Metal-binding</keyword>
<dbReference type="InterPro" id="IPR001202">
    <property type="entry name" value="WW_dom"/>
</dbReference>
<dbReference type="Pfam" id="PF06220">
    <property type="entry name" value="zf-U1"/>
    <property type="match status" value="1"/>
</dbReference>
<proteinExistence type="predicted"/>
<evidence type="ECO:0000256" key="11">
    <source>
        <dbReference type="ARBA" id="ARBA00023242"/>
    </source>
</evidence>
<dbReference type="InterPro" id="IPR036020">
    <property type="entry name" value="WW_dom_sf"/>
</dbReference>
<dbReference type="PANTHER" id="PTHR13539">
    <property type="entry name" value="CALMODULIN-LYSINE N-METHYLTRANSFERASE"/>
    <property type="match status" value="1"/>
</dbReference>
<dbReference type="SMART" id="SM00456">
    <property type="entry name" value="WW"/>
    <property type="match status" value="1"/>
</dbReference>
<dbReference type="SUPFAM" id="SSF53335">
    <property type="entry name" value="S-adenosyl-L-methionine-dependent methyltransferases"/>
    <property type="match status" value="1"/>
</dbReference>
<evidence type="ECO:0000256" key="6">
    <source>
        <dbReference type="ARBA" id="ARBA00022603"/>
    </source>
</evidence>
<dbReference type="Gene3D" id="3.40.50.150">
    <property type="entry name" value="Vaccinia Virus protein VP39"/>
    <property type="match status" value="1"/>
</dbReference>
<keyword evidence="6" id="KW-0489">Methyltransferase</keyword>
<keyword evidence="5" id="KW-0963">Cytoplasm</keyword>
<keyword evidence="11" id="KW-0539">Nucleus</keyword>
<feature type="compositionally biased region" description="Polar residues" evidence="12">
    <location>
        <begin position="67"/>
        <end position="80"/>
    </location>
</feature>
<feature type="region of interest" description="Disordered" evidence="12">
    <location>
        <begin position="1"/>
        <end position="20"/>
    </location>
</feature>
<dbReference type="InterPro" id="IPR013085">
    <property type="entry name" value="U1-CZ_Znf_C2H2"/>
</dbReference>
<evidence type="ECO:0000256" key="5">
    <source>
        <dbReference type="ARBA" id="ARBA00022490"/>
    </source>
</evidence>
<evidence type="ECO:0000256" key="2">
    <source>
        <dbReference type="ARBA" id="ARBA00004496"/>
    </source>
</evidence>
<dbReference type="VEuPathDB" id="VectorBase:CSON002694"/>
<evidence type="ECO:0000256" key="9">
    <source>
        <dbReference type="ARBA" id="ARBA00022771"/>
    </source>
</evidence>
<evidence type="ECO:0000256" key="3">
    <source>
        <dbReference type="ARBA" id="ARBA00011914"/>
    </source>
</evidence>
<dbReference type="PROSITE" id="PS50020">
    <property type="entry name" value="WW_DOMAIN_2"/>
    <property type="match status" value="1"/>
</dbReference>
<evidence type="ECO:0000259" key="13">
    <source>
        <dbReference type="PROSITE" id="PS50020"/>
    </source>
</evidence>
<dbReference type="InterPro" id="IPR000690">
    <property type="entry name" value="Matrin/U1-C_Znf_C2H2"/>
</dbReference>
<dbReference type="GO" id="GO:0018025">
    <property type="term" value="F:calmodulin-lysine N-methyltransferase activity"/>
    <property type="evidence" value="ECO:0007669"/>
    <property type="project" value="UniProtKB-EC"/>
</dbReference>
<reference evidence="15" key="1">
    <citation type="submission" date="2018-07" db="EMBL/GenBank/DDBJ databases">
        <authorList>
            <person name="Quirk P.G."/>
            <person name="Krulwich T.A."/>
        </authorList>
    </citation>
    <scope>NUCLEOTIDE SEQUENCE</scope>
</reference>
<evidence type="ECO:0000256" key="8">
    <source>
        <dbReference type="ARBA" id="ARBA00022723"/>
    </source>
</evidence>
<evidence type="ECO:0000256" key="1">
    <source>
        <dbReference type="ARBA" id="ARBA00004123"/>
    </source>
</evidence>
<dbReference type="EMBL" id="UFQT01000144">
    <property type="protein sequence ID" value="SSX20826.1"/>
    <property type="molecule type" value="Genomic_DNA"/>
</dbReference>
<keyword evidence="9" id="KW-0863">Zinc-finger</keyword>
<organism evidence="15">
    <name type="scientific">Culicoides sonorensis</name>
    <name type="common">Biting midge</name>
    <dbReference type="NCBI Taxonomy" id="179676"/>
    <lineage>
        <taxon>Eukaryota</taxon>
        <taxon>Metazoa</taxon>
        <taxon>Ecdysozoa</taxon>
        <taxon>Arthropoda</taxon>
        <taxon>Hexapoda</taxon>
        <taxon>Insecta</taxon>
        <taxon>Pterygota</taxon>
        <taxon>Neoptera</taxon>
        <taxon>Endopterygota</taxon>
        <taxon>Diptera</taxon>
        <taxon>Nematocera</taxon>
        <taxon>Chironomoidea</taxon>
        <taxon>Ceratopogonidae</taxon>
        <taxon>Ceratopogoninae</taxon>
        <taxon>Culicoides</taxon>
        <taxon>Monoculicoides</taxon>
    </lineage>
</organism>
<evidence type="ECO:0000259" key="14">
    <source>
        <dbReference type="PROSITE" id="PS50171"/>
    </source>
</evidence>
<evidence type="ECO:0000256" key="12">
    <source>
        <dbReference type="SAM" id="MobiDB-lite"/>
    </source>
</evidence>
<dbReference type="SUPFAM" id="SSF51045">
    <property type="entry name" value="WW domain"/>
    <property type="match status" value="1"/>
</dbReference>
<feature type="region of interest" description="Disordered" evidence="12">
    <location>
        <begin position="509"/>
        <end position="555"/>
    </location>
</feature>
<evidence type="ECO:0000256" key="10">
    <source>
        <dbReference type="ARBA" id="ARBA00022833"/>
    </source>
</evidence>
<keyword evidence="10" id="KW-0862">Zinc</keyword>
<dbReference type="InterPro" id="IPR036236">
    <property type="entry name" value="Znf_C2H2_sf"/>
</dbReference>
<dbReference type="InterPro" id="IPR019410">
    <property type="entry name" value="Methyltransf_16"/>
</dbReference>
<feature type="domain" description="Matrin-type" evidence="14">
    <location>
        <begin position="305"/>
        <end position="336"/>
    </location>
</feature>
<dbReference type="PROSITE" id="PS50171">
    <property type="entry name" value="ZF_MATRIN"/>
    <property type="match status" value="1"/>
</dbReference>
<keyword evidence="7" id="KW-0808">Transferase</keyword>
<dbReference type="AlphaFoldDB" id="A0A336LS45"/>
<dbReference type="Gene3D" id="2.20.70.10">
    <property type="match status" value="1"/>
</dbReference>
<gene>
    <name evidence="15" type="primary">CSON002694</name>
</gene>
<protein>
    <recommendedName>
        <fullName evidence="4">Calmodulin-lysine N-methyltransferase</fullName>
        <ecNumber evidence="3">2.1.1.60</ecNumber>
    </recommendedName>
</protein>
<name>A0A336LS45_CULSO</name>
<feature type="region of interest" description="Disordered" evidence="12">
    <location>
        <begin position="54"/>
        <end position="80"/>
    </location>
</feature>
<dbReference type="Pfam" id="PF10294">
    <property type="entry name" value="Methyltransf_16"/>
    <property type="match status" value="1"/>
</dbReference>
<dbReference type="GO" id="GO:0005634">
    <property type="term" value="C:nucleus"/>
    <property type="evidence" value="ECO:0007669"/>
    <property type="project" value="UniProtKB-SubCell"/>
</dbReference>
<dbReference type="GO" id="GO:0032259">
    <property type="term" value="P:methylation"/>
    <property type="evidence" value="ECO:0007669"/>
    <property type="project" value="UniProtKB-KW"/>
</dbReference>
<dbReference type="SUPFAM" id="SSF57667">
    <property type="entry name" value="beta-beta-alpha zinc fingers"/>
    <property type="match status" value="1"/>
</dbReference>
<sequence>MNYSSCPDHSHSTSDDSCLNESSLKRITNARKRWRILAKVLRRNSLESVNSSTSSIDILSSDTTPSENSSPQTSLDSNEETSLSVRSFDGFNLVQQSPVPYGSSQELLGNQDEDWYRYRMNIKENCYEINVHHINRLWTAQDLIGFNNTGNICVWPSEETLTYYVLDNIRDYKNSNVLELGGGMTSLAGLMIAKYGNPFLVQLSDGNSLSVDNVKISLRLNYFNCFTKASILKWEAVKSRNILEHEMYNLILCADCLFFDESRQALVETIDFYLSPKPNSRALIMAPRRGQTLQLTEYWKSNDRAFCEFCKCWYADNKASKEFHENGKKHKINVQKRISEISRKSYKDAQNERKMEENIRKMNENAMKAYAGDLAAGADYSARKENERSAAAAARSAIGPQVDPFAIKLPEDDYERPLTKAEEEKAQSLWCEAKSDEGHTYYWNVKTGESVWEEPKEGYMKYEEYLKIQHEAEQKATQEVVKQSEEFVKNADEIAAAYNRERLKAYRKITKPDSESEDDDNDKNGEKKKKKKKKVDEKYGWENPEEAARPVGQWQTVEAPRPQAPIDLQLPTKYEPVAFVPSEPEPVPMKKFKEKTITSVDADEPGFFKKRKIAGGSRNVRKRVDDD</sequence>
<dbReference type="Pfam" id="PF00397">
    <property type="entry name" value="WW"/>
    <property type="match status" value="1"/>
</dbReference>
<feature type="domain" description="WW" evidence="13">
    <location>
        <begin position="424"/>
        <end position="457"/>
    </location>
</feature>
<feature type="compositionally biased region" description="Low complexity" evidence="12">
    <location>
        <begin position="54"/>
        <end position="66"/>
    </location>
</feature>
<dbReference type="GO" id="GO:0003676">
    <property type="term" value="F:nucleic acid binding"/>
    <property type="evidence" value="ECO:0007669"/>
    <property type="project" value="InterPro"/>
</dbReference>
<dbReference type="EC" id="2.1.1.60" evidence="3"/>
<dbReference type="CDD" id="cd00201">
    <property type="entry name" value="WW"/>
    <property type="match status" value="1"/>
</dbReference>
<dbReference type="InterPro" id="IPR025800">
    <property type="entry name" value="CaM-Lys-N-MeTrfase"/>
</dbReference>
<dbReference type="SMART" id="SM00451">
    <property type="entry name" value="ZnF_U1"/>
    <property type="match status" value="1"/>
</dbReference>
<evidence type="ECO:0000256" key="4">
    <source>
        <dbReference type="ARBA" id="ARBA00020594"/>
    </source>
</evidence>
<comment type="subcellular location">
    <subcellularLocation>
        <location evidence="2">Cytoplasm</location>
    </subcellularLocation>
    <subcellularLocation>
        <location evidence="1">Nucleus</location>
    </subcellularLocation>
</comment>
<dbReference type="PANTHER" id="PTHR13539:SF3">
    <property type="entry name" value="CALMODULIN-LYSINE N-METHYLTRANSFERASE"/>
    <property type="match status" value="1"/>
</dbReference>
<dbReference type="GO" id="GO:0005737">
    <property type="term" value="C:cytoplasm"/>
    <property type="evidence" value="ECO:0007669"/>
    <property type="project" value="UniProtKB-SubCell"/>
</dbReference>
<dbReference type="GO" id="GO:0008270">
    <property type="term" value="F:zinc ion binding"/>
    <property type="evidence" value="ECO:0007669"/>
    <property type="project" value="UniProtKB-KW"/>
</dbReference>
<dbReference type="InterPro" id="IPR003604">
    <property type="entry name" value="Matrin/U1-like-C_Znf_C2H2"/>
</dbReference>
<accession>A0A336LS45</accession>
<evidence type="ECO:0000256" key="7">
    <source>
        <dbReference type="ARBA" id="ARBA00022679"/>
    </source>
</evidence>
<dbReference type="InterPro" id="IPR029063">
    <property type="entry name" value="SAM-dependent_MTases_sf"/>
</dbReference>